<dbReference type="Gene3D" id="3.90.1580.10">
    <property type="entry name" value="paralog of FGE (formylglycine-generating enzyme)"/>
    <property type="match status" value="1"/>
</dbReference>
<evidence type="ECO:0000313" key="6">
    <source>
        <dbReference type="EMBL" id="WOK06587.1"/>
    </source>
</evidence>
<keyword evidence="3" id="KW-0732">Signal</keyword>
<dbReference type="RefSeq" id="WP_317489301.1">
    <property type="nucleotide sequence ID" value="NZ_CP136051.1"/>
</dbReference>
<reference evidence="6 7" key="1">
    <citation type="journal article" date="2023" name="Microbiol. Resour. Announc.">
        <title>Complete Genome Sequence of Imperialibacter roseus strain P4T.</title>
        <authorList>
            <person name="Tizabi D.R."/>
            <person name="Bachvaroff T."/>
            <person name="Hill R.T."/>
        </authorList>
    </citation>
    <scope>NUCLEOTIDE SEQUENCE [LARGE SCALE GENOMIC DNA]</scope>
    <source>
        <strain evidence="6 7">P4T</strain>
    </source>
</reference>
<keyword evidence="7" id="KW-1185">Reference proteome</keyword>
<proteinExistence type="predicted"/>
<evidence type="ECO:0000259" key="4">
    <source>
        <dbReference type="Pfam" id="PF00326"/>
    </source>
</evidence>
<dbReference type="SUPFAM" id="SSF56436">
    <property type="entry name" value="C-type lectin-like"/>
    <property type="match status" value="1"/>
</dbReference>
<evidence type="ECO:0000256" key="2">
    <source>
        <dbReference type="ARBA" id="ARBA00022825"/>
    </source>
</evidence>
<feature type="domain" description="Peptidase S9 prolyl oligopeptidase catalytic" evidence="4">
    <location>
        <begin position="469"/>
        <end position="678"/>
    </location>
</feature>
<evidence type="ECO:0000256" key="1">
    <source>
        <dbReference type="ARBA" id="ARBA00022801"/>
    </source>
</evidence>
<dbReference type="InterPro" id="IPR011659">
    <property type="entry name" value="WD40"/>
</dbReference>
<dbReference type="PANTHER" id="PTHR42776:SF4">
    <property type="entry name" value="ACYLAMINO-ACID-RELEASING ENZYME"/>
    <property type="match status" value="1"/>
</dbReference>
<evidence type="ECO:0000313" key="7">
    <source>
        <dbReference type="Proteomes" id="UP001302349"/>
    </source>
</evidence>
<dbReference type="Gene3D" id="3.40.50.1820">
    <property type="entry name" value="alpha/beta hydrolase"/>
    <property type="match status" value="1"/>
</dbReference>
<protein>
    <submittedName>
        <fullName evidence="6">Prolyl oligopeptidase family serine peptidase</fullName>
    </submittedName>
</protein>
<dbReference type="Gene3D" id="2.120.10.30">
    <property type="entry name" value="TolB, C-terminal domain"/>
    <property type="match status" value="1"/>
</dbReference>
<evidence type="ECO:0000256" key="3">
    <source>
        <dbReference type="SAM" id="SignalP"/>
    </source>
</evidence>
<accession>A0ABZ0ING2</accession>
<sequence length="898" mass="99395">MKKLLALAIVVLSAAHFSYAQKWTVDDVVNQESLSDAIFSDDNNLVAWVKRRPAPDKDSFVSDIYLTRLNSKDKDGNFKTVQLTRGDESESNPVFSADGETIYFLSSKAKGKNLWAMSLLGGEAYVVDSFDVSISQLKRLDAKTLIFRAEEGKTLYETEIEKKKDNVQVIEDSLHVKPSRLFTFDTDKKKVQRVTDNQFPITSYAISPDGKWAVTSQTMSPHYGVDGKPSPTHHLWNLTDKTSQQILASGYQTPGSFQFAAGNSGFYFTSVLSSNPEWQGAGIDLLHFYTLSTNSVTQVNLGHDWGLGAGYDVAGPLVIGSLAKGAYNGLAFYSKNGSIWSKEIVSAGNYTDHLNVVAAAKNGAKLLVGYSTASLPTQIRVAEVVKGKKGNSLAVGQELVKLNTHLEKKPMTKSEVITWTGALDEEVTGILYYPTDFEAGKKYPLIVAIHGGPSGVDMDRWADRWGYYPHLMAEKGVFTLKPNYHGSSNHGQKFVESIKGHYYEYELPDIINGIKLLNEKGYIYEDSMAVMGWSNGAILATMLTVEHPHLFKVAAVGAGDVNWTSDYGNCQFGVTFDQSYFGGAPWDNRNGKIYNEAYILKSPLFEMEKVKTPTLIFHGSEDRAVPRDQSWEYYRALQQIGQADVRFLWFPGQPHGLQKITHQQRKMTEEIAWFDKYMWGKPDKTNEAFKKGSPLAQLISKEKAKTTNGAYGEMVKGSLTPETAATKKDSIAIGKFEVTNAQFKAYSSEFSYPAGRDNFPAVVSLEQAKGYVSWLSTQTGQTYRLPSTAEAKKLHELALKSAAKENTLNYWAGYDITIDDLTDFKAKLAEVKSSLVKEAGSFPASKVKEAEIYDLGGNVAEYASDGTTYGFGAYDFTDEKAGAMAVDKRSVGFRVVRE</sequence>
<evidence type="ECO:0000259" key="5">
    <source>
        <dbReference type="Pfam" id="PF03781"/>
    </source>
</evidence>
<dbReference type="SUPFAM" id="SSF82171">
    <property type="entry name" value="DPP6 N-terminal domain-like"/>
    <property type="match status" value="1"/>
</dbReference>
<dbReference type="InterPro" id="IPR001375">
    <property type="entry name" value="Peptidase_S9_cat"/>
</dbReference>
<feature type="domain" description="Sulfatase-modifying factor enzyme-like" evidence="5">
    <location>
        <begin position="722"/>
        <end position="881"/>
    </location>
</feature>
<dbReference type="PANTHER" id="PTHR42776">
    <property type="entry name" value="SERINE PEPTIDASE S9 FAMILY MEMBER"/>
    <property type="match status" value="1"/>
</dbReference>
<dbReference type="Pfam" id="PF00326">
    <property type="entry name" value="Peptidase_S9"/>
    <property type="match status" value="1"/>
</dbReference>
<dbReference type="Proteomes" id="UP001302349">
    <property type="component" value="Chromosome"/>
</dbReference>
<dbReference type="InterPro" id="IPR016187">
    <property type="entry name" value="CTDL_fold"/>
</dbReference>
<keyword evidence="2" id="KW-0645">Protease</keyword>
<gene>
    <name evidence="6" type="ORF">RT717_26280</name>
</gene>
<keyword evidence="2" id="KW-0720">Serine protease</keyword>
<organism evidence="6 7">
    <name type="scientific">Imperialibacter roseus</name>
    <dbReference type="NCBI Taxonomy" id="1324217"/>
    <lineage>
        <taxon>Bacteria</taxon>
        <taxon>Pseudomonadati</taxon>
        <taxon>Bacteroidota</taxon>
        <taxon>Cytophagia</taxon>
        <taxon>Cytophagales</taxon>
        <taxon>Flammeovirgaceae</taxon>
        <taxon>Imperialibacter</taxon>
    </lineage>
</organism>
<feature type="signal peptide" evidence="3">
    <location>
        <begin position="1"/>
        <end position="20"/>
    </location>
</feature>
<feature type="chain" id="PRO_5045427365" evidence="3">
    <location>
        <begin position="21"/>
        <end position="898"/>
    </location>
</feature>
<name>A0ABZ0ING2_9BACT</name>
<dbReference type="InterPro" id="IPR011042">
    <property type="entry name" value="6-blade_b-propeller_TolB-like"/>
</dbReference>
<keyword evidence="1" id="KW-0378">Hydrolase</keyword>
<dbReference type="InterPro" id="IPR005532">
    <property type="entry name" value="SUMF_dom"/>
</dbReference>
<dbReference type="InterPro" id="IPR029058">
    <property type="entry name" value="AB_hydrolase_fold"/>
</dbReference>
<dbReference type="Pfam" id="PF07676">
    <property type="entry name" value="PD40"/>
    <property type="match status" value="1"/>
</dbReference>
<dbReference type="EMBL" id="CP136051">
    <property type="protein sequence ID" value="WOK06587.1"/>
    <property type="molecule type" value="Genomic_DNA"/>
</dbReference>
<dbReference type="InterPro" id="IPR042095">
    <property type="entry name" value="SUMF_sf"/>
</dbReference>
<dbReference type="Pfam" id="PF03781">
    <property type="entry name" value="FGE-sulfatase"/>
    <property type="match status" value="1"/>
</dbReference>
<dbReference type="SUPFAM" id="SSF53474">
    <property type="entry name" value="alpha/beta-Hydrolases"/>
    <property type="match status" value="1"/>
</dbReference>